<dbReference type="Proteomes" id="UP000004295">
    <property type="component" value="Unassembled WGS sequence"/>
</dbReference>
<protein>
    <submittedName>
        <fullName evidence="2">Uncharacterized protein</fullName>
    </submittedName>
</protein>
<dbReference type="GeneID" id="93365011"/>
<keyword evidence="1" id="KW-1133">Transmembrane helix</keyword>
<proteinExistence type="predicted"/>
<dbReference type="eggNOG" id="ENOG50310GM">
    <property type="taxonomic scope" value="Bacteria"/>
</dbReference>
<name>C3J8K7_POREA</name>
<dbReference type="STRING" id="553175.POREN0001_0523"/>
<sequence length="213" mass="23913">MKIVRIVLIALAVIVMGYLCVMSIVTPENFKKEQAQREALIEKRLKDIATYEIAYKENYGKFATADELVEFLTNGKIFYINAEGDYTDEMREKGITENQAAAQGLIKRDTTYMNARDSLLKNGEDPRELIMVPGFPDHRIEIETATIQQEVGNDTINVSVFQAQVPMEVYLAGMDKHILSTKISDAKARNNGAGYPGLRIGSLKEVKTTGNWE</sequence>
<reference evidence="2 3" key="1">
    <citation type="submission" date="2009-04" db="EMBL/GenBank/DDBJ databases">
        <authorList>
            <person name="Sebastian Y."/>
            <person name="Madupu R."/>
            <person name="Durkin A.S."/>
            <person name="Torralba M."/>
            <person name="Methe B."/>
            <person name="Sutton G.G."/>
            <person name="Strausberg R.L."/>
            <person name="Nelson K.E."/>
        </authorList>
    </citation>
    <scope>NUCLEOTIDE SEQUENCE [LARGE SCALE GENOMIC DNA]</scope>
    <source>
        <strain evidence="3">ATCC 35406 / BCRC 14492 / JCM 8526 / NCTC 13058 / HG 370</strain>
    </source>
</reference>
<evidence type="ECO:0000313" key="3">
    <source>
        <dbReference type="Proteomes" id="UP000004295"/>
    </source>
</evidence>
<dbReference type="RefSeq" id="WP_004332595.1">
    <property type="nucleotide sequence ID" value="NZ_ACNN01000007.1"/>
</dbReference>
<dbReference type="EMBL" id="ACNN01000007">
    <property type="protein sequence ID" value="EEN83482.1"/>
    <property type="molecule type" value="Genomic_DNA"/>
</dbReference>
<comment type="caution">
    <text evidence="2">The sequence shown here is derived from an EMBL/GenBank/DDBJ whole genome shotgun (WGS) entry which is preliminary data.</text>
</comment>
<organism evidence="2 3">
    <name type="scientific">Porphyromonas endodontalis (strain ATCC 35406 / DSM 24491 / JCM 8526 / CCUG 16442 / BCRC 14492 / NCTC 13058 / HG 370)</name>
    <name type="common">Bacteroides endodontalis</name>
    <dbReference type="NCBI Taxonomy" id="553175"/>
    <lineage>
        <taxon>Bacteria</taxon>
        <taxon>Pseudomonadati</taxon>
        <taxon>Bacteroidota</taxon>
        <taxon>Bacteroidia</taxon>
        <taxon>Bacteroidales</taxon>
        <taxon>Porphyromonadaceae</taxon>
        <taxon>Porphyromonas</taxon>
    </lineage>
</organism>
<feature type="transmembrane region" description="Helical" evidence="1">
    <location>
        <begin position="6"/>
        <end position="25"/>
    </location>
</feature>
<gene>
    <name evidence="2" type="ORF">POREN0001_0523</name>
</gene>
<accession>C3J8K7</accession>
<keyword evidence="1" id="KW-0812">Transmembrane</keyword>
<dbReference type="AlphaFoldDB" id="C3J8K7"/>
<evidence type="ECO:0000256" key="1">
    <source>
        <dbReference type="SAM" id="Phobius"/>
    </source>
</evidence>
<evidence type="ECO:0000313" key="2">
    <source>
        <dbReference type="EMBL" id="EEN83482.1"/>
    </source>
</evidence>
<keyword evidence="3" id="KW-1185">Reference proteome</keyword>
<keyword evidence="1" id="KW-0472">Membrane</keyword>